<evidence type="ECO:0000256" key="1">
    <source>
        <dbReference type="SAM" id="MobiDB-lite"/>
    </source>
</evidence>
<keyword evidence="2" id="KW-0472">Membrane</keyword>
<dbReference type="RefSeq" id="WP_038566185.1">
    <property type="nucleotide sequence ID" value="NZ_CP008889.1"/>
</dbReference>
<feature type="transmembrane region" description="Helical" evidence="2">
    <location>
        <begin position="288"/>
        <end position="321"/>
    </location>
</feature>
<feature type="transmembrane region" description="Helical" evidence="2">
    <location>
        <begin position="49"/>
        <end position="69"/>
    </location>
</feature>
<dbReference type="KEGG" id="dni:HX89_00405"/>
<dbReference type="eggNOG" id="COG5650">
    <property type="taxonomic scope" value="Bacteria"/>
</dbReference>
<dbReference type="GeneID" id="41839740"/>
<feature type="compositionally biased region" description="Low complexity" evidence="1">
    <location>
        <begin position="1"/>
        <end position="14"/>
    </location>
</feature>
<protein>
    <recommendedName>
        <fullName evidence="5">DUF2029 domain-containing protein</fullName>
    </recommendedName>
</protein>
<gene>
    <name evidence="3" type="ORF">HX89_00405</name>
</gene>
<feature type="transmembrane region" description="Helical" evidence="2">
    <location>
        <begin position="174"/>
        <end position="203"/>
    </location>
</feature>
<reference evidence="3 4" key="1">
    <citation type="submission" date="2014-07" db="EMBL/GenBank/DDBJ databases">
        <title>Genome Sequencing of Dermacoccus nishinomiyaensis.</title>
        <authorList>
            <person name="Hong K.W."/>
            <person name="Chan K.G."/>
        </authorList>
    </citation>
    <scope>NUCLEOTIDE SEQUENCE [LARGE SCALE GENOMIC DNA]</scope>
    <source>
        <strain evidence="3 4">M25</strain>
    </source>
</reference>
<feature type="transmembrane region" description="Helical" evidence="2">
    <location>
        <begin position="141"/>
        <end position="162"/>
    </location>
</feature>
<evidence type="ECO:0008006" key="5">
    <source>
        <dbReference type="Google" id="ProtNLM"/>
    </source>
</evidence>
<organism evidence="3 4">
    <name type="scientific">Dermacoccus nishinomiyaensis</name>
    <dbReference type="NCBI Taxonomy" id="1274"/>
    <lineage>
        <taxon>Bacteria</taxon>
        <taxon>Bacillati</taxon>
        <taxon>Actinomycetota</taxon>
        <taxon>Actinomycetes</taxon>
        <taxon>Micrococcales</taxon>
        <taxon>Dermacoccaceae</taxon>
        <taxon>Dermacoccus</taxon>
    </lineage>
</organism>
<evidence type="ECO:0000313" key="4">
    <source>
        <dbReference type="Proteomes" id="UP000027986"/>
    </source>
</evidence>
<feature type="region of interest" description="Disordered" evidence="1">
    <location>
        <begin position="1"/>
        <end position="22"/>
    </location>
</feature>
<evidence type="ECO:0000313" key="3">
    <source>
        <dbReference type="EMBL" id="AIF39717.1"/>
    </source>
</evidence>
<sequence length="455" mass="47144">MTHTATPAHPTTAPSSGRAPTRTDPVAVAASHVVGGPLGRHAVVGRRGWRPAAAVLSALSAVFVALGVLQKNHCVSTGWATPGSLWRACYSDLPVAVAAPAGSSPWSNPTMQGQPPLTALITWLVRTIVPGGSQLRLQQGMFAWGAAVVALLIALAVCASAASRPDSPWVAAHIALSPVLITSALISFDALGVALVAAGLLAWERTRFPLAGVALAGALLTRPTLGAVLVAALVVALVRGRTKGALALFLGAGATCVAMFAVIAVWGGDPFTSFTAWRQQGAGYGSLWYILSFADVTLSPAVLTGLAVLGWIAAIALGAILAQGRERLPLAPIALLMLVTVMLTSRALPVQACLWVLPLIALSALPWRDHLVWAGAEFVYFITVWGFIARASNMAKALPSGWYCFFTLVRLAGLVYLVTAAIRATRSSTVASSEDGDDERRAGLTARQHANAASA</sequence>
<keyword evidence="2" id="KW-0812">Transmembrane</keyword>
<feature type="transmembrane region" description="Helical" evidence="2">
    <location>
        <begin position="245"/>
        <end position="268"/>
    </location>
</feature>
<feature type="transmembrane region" description="Helical" evidence="2">
    <location>
        <begin position="333"/>
        <end position="358"/>
    </location>
</feature>
<dbReference type="Proteomes" id="UP000027986">
    <property type="component" value="Chromosome"/>
</dbReference>
<keyword evidence="2" id="KW-1133">Transmembrane helix</keyword>
<feature type="transmembrane region" description="Helical" evidence="2">
    <location>
        <begin position="401"/>
        <end position="422"/>
    </location>
</feature>
<dbReference type="AlphaFoldDB" id="A0A075JET5"/>
<name>A0A075JET5_9MICO</name>
<evidence type="ECO:0000256" key="2">
    <source>
        <dbReference type="SAM" id="Phobius"/>
    </source>
</evidence>
<dbReference type="EMBL" id="CP008889">
    <property type="protein sequence ID" value="AIF39717.1"/>
    <property type="molecule type" value="Genomic_DNA"/>
</dbReference>
<dbReference type="OrthoDB" id="3348156at2"/>
<feature type="transmembrane region" description="Helical" evidence="2">
    <location>
        <begin position="215"/>
        <end position="238"/>
    </location>
</feature>
<dbReference type="HOGENOM" id="CLU_028876_1_0_11"/>
<proteinExistence type="predicted"/>
<keyword evidence="4" id="KW-1185">Reference proteome</keyword>
<feature type="transmembrane region" description="Helical" evidence="2">
    <location>
        <begin position="370"/>
        <end position="389"/>
    </location>
</feature>
<accession>A0A075JET5</accession>
<feature type="region of interest" description="Disordered" evidence="1">
    <location>
        <begin position="432"/>
        <end position="455"/>
    </location>
</feature>